<dbReference type="InterPro" id="IPR011701">
    <property type="entry name" value="MFS"/>
</dbReference>
<keyword evidence="2 4" id="KW-1133">Transmembrane helix</keyword>
<evidence type="ECO:0000256" key="2">
    <source>
        <dbReference type="ARBA" id="ARBA00022989"/>
    </source>
</evidence>
<organism evidence="6 7">
    <name type="scientific">Candidatus Uhrbacteria bacterium RIFCSPLOWO2_02_FULL_48_18</name>
    <dbReference type="NCBI Taxonomy" id="1802408"/>
    <lineage>
        <taxon>Bacteria</taxon>
        <taxon>Candidatus Uhriibacteriota</taxon>
    </lineage>
</organism>
<accession>A0A1F7V983</accession>
<dbReference type="InterPro" id="IPR052528">
    <property type="entry name" value="Sugar_transport-like"/>
</dbReference>
<evidence type="ECO:0000313" key="6">
    <source>
        <dbReference type="EMBL" id="OGL87070.1"/>
    </source>
</evidence>
<evidence type="ECO:0000256" key="3">
    <source>
        <dbReference type="ARBA" id="ARBA00023136"/>
    </source>
</evidence>
<protein>
    <recommendedName>
        <fullName evidence="5">Major facilitator superfamily (MFS) profile domain-containing protein</fullName>
    </recommendedName>
</protein>
<gene>
    <name evidence="6" type="ORF">A3I41_03955</name>
</gene>
<dbReference type="AlphaFoldDB" id="A0A1F7V983"/>
<feature type="transmembrane region" description="Helical" evidence="4">
    <location>
        <begin position="176"/>
        <end position="197"/>
    </location>
</feature>
<dbReference type="Gene3D" id="1.20.1250.20">
    <property type="entry name" value="MFS general substrate transporter like domains"/>
    <property type="match status" value="1"/>
</dbReference>
<feature type="transmembrane region" description="Helical" evidence="4">
    <location>
        <begin position="21"/>
        <end position="44"/>
    </location>
</feature>
<feature type="transmembrane region" description="Helical" evidence="4">
    <location>
        <begin position="114"/>
        <end position="137"/>
    </location>
</feature>
<dbReference type="Pfam" id="PF07690">
    <property type="entry name" value="MFS_1"/>
    <property type="match status" value="1"/>
</dbReference>
<dbReference type="EMBL" id="MGEQ01000003">
    <property type="protein sequence ID" value="OGL87070.1"/>
    <property type="molecule type" value="Genomic_DNA"/>
</dbReference>
<dbReference type="Proteomes" id="UP000176593">
    <property type="component" value="Unassembled WGS sequence"/>
</dbReference>
<dbReference type="PANTHER" id="PTHR23526:SF2">
    <property type="entry name" value="MAJOR FACILITATOR SUPERFAMILY (MFS) PROFILE DOMAIN-CONTAINING PROTEIN"/>
    <property type="match status" value="1"/>
</dbReference>
<evidence type="ECO:0000259" key="5">
    <source>
        <dbReference type="PROSITE" id="PS50850"/>
    </source>
</evidence>
<reference evidence="6 7" key="1">
    <citation type="journal article" date="2016" name="Nat. Commun.">
        <title>Thousands of microbial genomes shed light on interconnected biogeochemical processes in an aquifer system.</title>
        <authorList>
            <person name="Anantharaman K."/>
            <person name="Brown C.T."/>
            <person name="Hug L.A."/>
            <person name="Sharon I."/>
            <person name="Castelle C.J."/>
            <person name="Probst A.J."/>
            <person name="Thomas B.C."/>
            <person name="Singh A."/>
            <person name="Wilkins M.J."/>
            <person name="Karaoz U."/>
            <person name="Brodie E.L."/>
            <person name="Williams K.H."/>
            <person name="Hubbard S.S."/>
            <person name="Banfield J.F."/>
        </authorList>
    </citation>
    <scope>NUCLEOTIDE SEQUENCE [LARGE SCALE GENOMIC DNA]</scope>
</reference>
<name>A0A1F7V983_9BACT</name>
<comment type="caution">
    <text evidence="6">The sequence shown here is derived from an EMBL/GenBank/DDBJ whole genome shotgun (WGS) entry which is preliminary data.</text>
</comment>
<proteinExistence type="predicted"/>
<evidence type="ECO:0000256" key="1">
    <source>
        <dbReference type="ARBA" id="ARBA00022692"/>
    </source>
</evidence>
<keyword evidence="1 4" id="KW-0812">Transmembrane</keyword>
<dbReference type="PROSITE" id="PS50850">
    <property type="entry name" value="MFS"/>
    <property type="match status" value="1"/>
</dbReference>
<feature type="transmembrane region" description="Helical" evidence="4">
    <location>
        <begin position="56"/>
        <end position="76"/>
    </location>
</feature>
<dbReference type="PANTHER" id="PTHR23526">
    <property type="entry name" value="INTEGRAL MEMBRANE TRANSPORT PROTEIN-RELATED"/>
    <property type="match status" value="1"/>
</dbReference>
<sequence length="204" mass="23101">MSKFSHFREYFLLNMNVVVRFMILSDVIWMGALGFLGPIFSLFIVDYIEGGDARVAGFAATIYLLTKSIFQIPFASIIDKIRGEKDDFWIMLIGSMISALIPLSYLFIHTPMQLYIVQFFYGLMVAATFPSFMAVISRHMDKNKECSEWGIYFTLTDFSSAIAATIGGVMVATSGFHPLIIVTVIVSLLGTFFLYPLRPYMRLK</sequence>
<feature type="domain" description="Major facilitator superfamily (MFS) profile" evidence="5">
    <location>
        <begin position="18"/>
        <end position="204"/>
    </location>
</feature>
<feature type="transmembrane region" description="Helical" evidence="4">
    <location>
        <begin position="149"/>
        <end position="170"/>
    </location>
</feature>
<dbReference type="InterPro" id="IPR036259">
    <property type="entry name" value="MFS_trans_sf"/>
</dbReference>
<dbReference type="GO" id="GO:0022857">
    <property type="term" value="F:transmembrane transporter activity"/>
    <property type="evidence" value="ECO:0007669"/>
    <property type="project" value="InterPro"/>
</dbReference>
<dbReference type="InterPro" id="IPR020846">
    <property type="entry name" value="MFS_dom"/>
</dbReference>
<dbReference type="SUPFAM" id="SSF103473">
    <property type="entry name" value="MFS general substrate transporter"/>
    <property type="match status" value="1"/>
</dbReference>
<evidence type="ECO:0000313" key="7">
    <source>
        <dbReference type="Proteomes" id="UP000176593"/>
    </source>
</evidence>
<evidence type="ECO:0000256" key="4">
    <source>
        <dbReference type="SAM" id="Phobius"/>
    </source>
</evidence>
<feature type="transmembrane region" description="Helical" evidence="4">
    <location>
        <begin position="88"/>
        <end position="108"/>
    </location>
</feature>
<keyword evidence="3 4" id="KW-0472">Membrane</keyword>